<dbReference type="AlphaFoldDB" id="A0A392RZZ7"/>
<sequence>SQVGQTVMTPPEFLTHVAWPGVRPTFSGESGAGAAGDDAENAASDAEMEERDASDDDDAASD</sequence>
<comment type="caution">
    <text evidence="2">The sequence shown here is derived from an EMBL/GenBank/DDBJ whole genome shotgun (WGS) entry which is preliminary data.</text>
</comment>
<feature type="region of interest" description="Disordered" evidence="1">
    <location>
        <begin position="20"/>
        <end position="62"/>
    </location>
</feature>
<dbReference type="EMBL" id="LXQA010295557">
    <property type="protein sequence ID" value="MCI41727.1"/>
    <property type="molecule type" value="Genomic_DNA"/>
</dbReference>
<name>A0A392RZZ7_9FABA</name>
<reference evidence="2 3" key="1">
    <citation type="journal article" date="2018" name="Front. Plant Sci.">
        <title>Red Clover (Trifolium pratense) and Zigzag Clover (T. medium) - A Picture of Genomic Similarities and Differences.</title>
        <authorList>
            <person name="Dluhosova J."/>
            <person name="Istvanek J."/>
            <person name="Nedelnik J."/>
            <person name="Repkova J."/>
        </authorList>
    </citation>
    <scope>NUCLEOTIDE SEQUENCE [LARGE SCALE GENOMIC DNA]</scope>
    <source>
        <strain evidence="3">cv. 10/8</strain>
        <tissue evidence="2">Leaf</tissue>
    </source>
</reference>
<keyword evidence="3" id="KW-1185">Reference proteome</keyword>
<evidence type="ECO:0000256" key="1">
    <source>
        <dbReference type="SAM" id="MobiDB-lite"/>
    </source>
</evidence>
<feature type="non-terminal residue" evidence="2">
    <location>
        <position position="1"/>
    </location>
</feature>
<organism evidence="2 3">
    <name type="scientific">Trifolium medium</name>
    <dbReference type="NCBI Taxonomy" id="97028"/>
    <lineage>
        <taxon>Eukaryota</taxon>
        <taxon>Viridiplantae</taxon>
        <taxon>Streptophyta</taxon>
        <taxon>Embryophyta</taxon>
        <taxon>Tracheophyta</taxon>
        <taxon>Spermatophyta</taxon>
        <taxon>Magnoliopsida</taxon>
        <taxon>eudicotyledons</taxon>
        <taxon>Gunneridae</taxon>
        <taxon>Pentapetalae</taxon>
        <taxon>rosids</taxon>
        <taxon>fabids</taxon>
        <taxon>Fabales</taxon>
        <taxon>Fabaceae</taxon>
        <taxon>Papilionoideae</taxon>
        <taxon>50 kb inversion clade</taxon>
        <taxon>NPAAA clade</taxon>
        <taxon>Hologalegina</taxon>
        <taxon>IRL clade</taxon>
        <taxon>Trifolieae</taxon>
        <taxon>Trifolium</taxon>
    </lineage>
</organism>
<evidence type="ECO:0000313" key="2">
    <source>
        <dbReference type="EMBL" id="MCI41727.1"/>
    </source>
</evidence>
<dbReference type="Proteomes" id="UP000265520">
    <property type="component" value="Unassembled WGS sequence"/>
</dbReference>
<accession>A0A392RZZ7</accession>
<protein>
    <submittedName>
        <fullName evidence="2">Uncharacterized protein</fullName>
    </submittedName>
</protein>
<proteinExistence type="predicted"/>
<evidence type="ECO:0000313" key="3">
    <source>
        <dbReference type="Proteomes" id="UP000265520"/>
    </source>
</evidence>
<feature type="compositionally biased region" description="Acidic residues" evidence="1">
    <location>
        <begin position="46"/>
        <end position="62"/>
    </location>
</feature>